<evidence type="ECO:0000256" key="1">
    <source>
        <dbReference type="SAM" id="MobiDB-lite"/>
    </source>
</evidence>
<dbReference type="AlphaFoldDB" id="A0A1G6ZG75"/>
<name>A0A1G6ZG75_9BURK</name>
<dbReference type="STRING" id="187868.SAMN05192589_11191"/>
<sequence>MPLARQRSTGTSAAGRNARLSSHPSRSPAQGAQPADSQRNAPASRVAAPFIAPTEGAAGPDTGETHHPRPAVGAPPGQFTDGLHAELIAAGKAAYCHRDDHAFVLTLAPTSEDRQKKLIRMTIDSAEKFAIITSFNVNPAKDHDPEKISGTMFAILESLARKQHDKDFSFVLFYNDNKLQTNAAISAVVGQNVTTNMSLRSSSRTNATTTWPAVVKAYNRQQTDASLKITRPLCNLYFVAAKAKGVAGSHHNKFCINDRGVAATLGASLANKTKDSWMDGGCVTLSQPLAARQRDYFLDELIGRHTVHGGQLQVNGEGELVMEKMKDLSRIHALGAVDIESPLDQAGPHKEQAVARLRDSLAQAGVEFDGAAHKVLWVQNTSSGYKNMFSTRGHIEGKPIGQVMSRFFSGAQPGETINIVNKTIGSEGMALITDALARGCNVNVLINEDNRTALERAARKFFAHPASSSVGTLNLRHFAPSETLAAAQNFNTAEQAVGHAKNYILERQDGSSIVMTGSYNLDGQSHYRSNENLMLFETQGHAVKEALFDDLYNGCTSPISTFSATAPRHR</sequence>
<keyword evidence="4" id="KW-1185">Reference proteome</keyword>
<evidence type="ECO:0000313" key="3">
    <source>
        <dbReference type="EMBL" id="SDE01694.1"/>
    </source>
</evidence>
<dbReference type="InterPro" id="IPR025202">
    <property type="entry name" value="PLD-like_dom"/>
</dbReference>
<feature type="domain" description="Phospholipase D-like" evidence="2">
    <location>
        <begin position="416"/>
        <end position="539"/>
    </location>
</feature>
<dbReference type="Proteomes" id="UP000198781">
    <property type="component" value="Unassembled WGS sequence"/>
</dbReference>
<accession>A0A1G6ZG75</accession>
<protein>
    <submittedName>
        <fullName evidence="3">PLD-like domain-containing protein</fullName>
    </submittedName>
</protein>
<dbReference type="Gene3D" id="3.30.870.10">
    <property type="entry name" value="Endonuclease Chain A"/>
    <property type="match status" value="1"/>
</dbReference>
<feature type="region of interest" description="Disordered" evidence="1">
    <location>
        <begin position="1"/>
        <end position="77"/>
    </location>
</feature>
<evidence type="ECO:0000313" key="4">
    <source>
        <dbReference type="Proteomes" id="UP000198781"/>
    </source>
</evidence>
<feature type="compositionally biased region" description="Polar residues" evidence="1">
    <location>
        <begin position="1"/>
        <end position="41"/>
    </location>
</feature>
<dbReference type="RefSeq" id="WP_245711431.1">
    <property type="nucleotide sequence ID" value="NZ_FMZC01000011.1"/>
</dbReference>
<dbReference type="SUPFAM" id="SSF56024">
    <property type="entry name" value="Phospholipase D/nuclease"/>
    <property type="match status" value="1"/>
</dbReference>
<reference evidence="3 4" key="1">
    <citation type="submission" date="2016-10" db="EMBL/GenBank/DDBJ databases">
        <authorList>
            <person name="de Groot N.N."/>
        </authorList>
    </citation>
    <scope>NUCLEOTIDE SEQUENCE [LARGE SCALE GENOMIC DNA]</scope>
    <source>
        <strain evidence="3 4">DSM 16619</strain>
    </source>
</reference>
<proteinExistence type="predicted"/>
<evidence type="ECO:0000259" key="2">
    <source>
        <dbReference type="Pfam" id="PF13091"/>
    </source>
</evidence>
<gene>
    <name evidence="3" type="ORF">SAMN05192589_11191</name>
</gene>
<organism evidence="3 4">
    <name type="scientific">Paracidovorax valerianellae</name>
    <dbReference type="NCBI Taxonomy" id="187868"/>
    <lineage>
        <taxon>Bacteria</taxon>
        <taxon>Pseudomonadati</taxon>
        <taxon>Pseudomonadota</taxon>
        <taxon>Betaproteobacteria</taxon>
        <taxon>Burkholderiales</taxon>
        <taxon>Comamonadaceae</taxon>
        <taxon>Paracidovorax</taxon>
    </lineage>
</organism>
<dbReference type="Pfam" id="PF13091">
    <property type="entry name" value="PLDc_2"/>
    <property type="match status" value="1"/>
</dbReference>
<dbReference type="EMBL" id="FMZC01000011">
    <property type="protein sequence ID" value="SDE01694.1"/>
    <property type="molecule type" value="Genomic_DNA"/>
</dbReference>